<proteinExistence type="predicted"/>
<organism evidence="2 3">
    <name type="scientific">Cyclotella atomus</name>
    <dbReference type="NCBI Taxonomy" id="382360"/>
    <lineage>
        <taxon>Eukaryota</taxon>
        <taxon>Sar</taxon>
        <taxon>Stramenopiles</taxon>
        <taxon>Ochrophyta</taxon>
        <taxon>Bacillariophyta</taxon>
        <taxon>Coscinodiscophyceae</taxon>
        <taxon>Thalassiosirophycidae</taxon>
        <taxon>Stephanodiscales</taxon>
        <taxon>Stephanodiscaceae</taxon>
        <taxon>Cyclotella</taxon>
    </lineage>
</organism>
<feature type="transmembrane region" description="Helical" evidence="1">
    <location>
        <begin position="37"/>
        <end position="58"/>
    </location>
</feature>
<name>A0ABD3MS69_9STRA</name>
<comment type="caution">
    <text evidence="2">The sequence shown here is derived from an EMBL/GenBank/DDBJ whole genome shotgun (WGS) entry which is preliminary data.</text>
</comment>
<feature type="transmembrane region" description="Helical" evidence="1">
    <location>
        <begin position="149"/>
        <end position="173"/>
    </location>
</feature>
<dbReference type="AlphaFoldDB" id="A0ABD3MS69"/>
<keyword evidence="3" id="KW-1185">Reference proteome</keyword>
<gene>
    <name evidence="2" type="ORF">ACHAWO_013980</name>
</gene>
<feature type="transmembrane region" description="Helical" evidence="1">
    <location>
        <begin position="251"/>
        <end position="270"/>
    </location>
</feature>
<evidence type="ECO:0000313" key="3">
    <source>
        <dbReference type="Proteomes" id="UP001530400"/>
    </source>
</evidence>
<feature type="transmembrane region" description="Helical" evidence="1">
    <location>
        <begin position="78"/>
        <end position="102"/>
    </location>
</feature>
<evidence type="ECO:0000256" key="1">
    <source>
        <dbReference type="SAM" id="Phobius"/>
    </source>
</evidence>
<protein>
    <recommendedName>
        <fullName evidence="4">TLC domain-containing protein</fullName>
    </recommendedName>
</protein>
<keyword evidence="1" id="KW-0812">Transmembrane</keyword>
<accession>A0ABD3MS69</accession>
<dbReference type="EMBL" id="JALLPJ020001382">
    <property type="protein sequence ID" value="KAL3766633.1"/>
    <property type="molecule type" value="Genomic_DNA"/>
</dbReference>
<dbReference type="Proteomes" id="UP001530400">
    <property type="component" value="Unassembled WGS sequence"/>
</dbReference>
<evidence type="ECO:0000313" key="2">
    <source>
        <dbReference type="EMBL" id="KAL3766633.1"/>
    </source>
</evidence>
<feature type="transmembrane region" description="Helical" evidence="1">
    <location>
        <begin position="210"/>
        <end position="231"/>
    </location>
</feature>
<feature type="transmembrane region" description="Helical" evidence="1">
    <location>
        <begin position="123"/>
        <end position="143"/>
    </location>
</feature>
<sequence>MRPLFSIPQYDAALFSHIHSLPTYLYADENSSSIREIGTIAAIITCVHLVLLTIFQRINFNNNRDNDKTKASKAAWTASYQLTNFLVNFYLGSMGICHEILLSYEQQDSIEHKITGYIHTKHFAITQIAYQLWALPIGILFIGEQTSMIVHHVAVICVASTSAFLTCGFRYFIPFFYGVIEISSVPLSVMNAFKNNPDWIMRYPGVYANVRLLFGITFLLVRVVLWTPFYWEFISLAMLLWWSTEVGGTKVILGVFYAASVVLTLLQYFWASKIVSAMIKGGPKSTKKSG</sequence>
<keyword evidence="1" id="KW-0472">Membrane</keyword>
<reference evidence="2 3" key="1">
    <citation type="submission" date="2024-10" db="EMBL/GenBank/DDBJ databases">
        <title>Updated reference genomes for cyclostephanoid diatoms.</title>
        <authorList>
            <person name="Roberts W.R."/>
            <person name="Alverson A.J."/>
        </authorList>
    </citation>
    <scope>NUCLEOTIDE SEQUENCE [LARGE SCALE GENOMIC DNA]</scope>
    <source>
        <strain evidence="2 3">AJA010-31</strain>
    </source>
</reference>
<evidence type="ECO:0008006" key="4">
    <source>
        <dbReference type="Google" id="ProtNLM"/>
    </source>
</evidence>
<keyword evidence="1" id="KW-1133">Transmembrane helix</keyword>